<dbReference type="InterPro" id="IPR036866">
    <property type="entry name" value="RibonucZ/Hydroxyglut_hydro"/>
</dbReference>
<reference evidence="2 3" key="1">
    <citation type="submission" date="2019-01" db="EMBL/GenBank/DDBJ databases">
        <authorList>
            <person name="Chen W.-M."/>
        </authorList>
    </citation>
    <scope>NUCLEOTIDE SEQUENCE [LARGE SCALE GENOMIC DNA]</scope>
    <source>
        <strain evidence="2 3">ICH-3</strain>
    </source>
</reference>
<dbReference type="RefSeq" id="WP_128200024.1">
    <property type="nucleotide sequence ID" value="NZ_SACT01000008.1"/>
</dbReference>
<keyword evidence="1" id="KW-0732">Signal</keyword>
<proteinExistence type="predicted"/>
<name>A0A3S2TJZ8_9BURK</name>
<dbReference type="EMBL" id="SACT01000008">
    <property type="protein sequence ID" value="RVT49273.1"/>
    <property type="molecule type" value="Genomic_DNA"/>
</dbReference>
<protein>
    <recommendedName>
        <fullName evidence="4">MBL fold metallo-hydrolase</fullName>
    </recommendedName>
</protein>
<evidence type="ECO:0000313" key="3">
    <source>
        <dbReference type="Proteomes" id="UP000288178"/>
    </source>
</evidence>
<comment type="caution">
    <text evidence="2">The sequence shown here is derived from an EMBL/GenBank/DDBJ whole genome shotgun (WGS) entry which is preliminary data.</text>
</comment>
<accession>A0A3S2TJZ8</accession>
<evidence type="ECO:0000313" key="2">
    <source>
        <dbReference type="EMBL" id="RVT49273.1"/>
    </source>
</evidence>
<evidence type="ECO:0008006" key="4">
    <source>
        <dbReference type="Google" id="ProtNLM"/>
    </source>
</evidence>
<dbReference type="Proteomes" id="UP000288178">
    <property type="component" value="Unassembled WGS sequence"/>
</dbReference>
<dbReference type="SUPFAM" id="SSF56281">
    <property type="entry name" value="Metallo-hydrolase/oxidoreductase"/>
    <property type="match status" value="1"/>
</dbReference>
<feature type="signal peptide" evidence="1">
    <location>
        <begin position="1"/>
        <end position="20"/>
    </location>
</feature>
<gene>
    <name evidence="2" type="ORF">ENE75_19530</name>
</gene>
<sequence length="311" mass="32795">MTRRGCLAGLLAAAWPIAGAAFDLAFQPLAPGLWRVPAADGDGNVDDRGQVSNLLLAVDDAGGWLIGSGPSPAFGRALRVALDARWPGRRWTVISPWAHPEAVLGVAGLGDVHTVGHAEVAEQMAERCAGCIARLKQRLGAAAADLGDGDPVRLPAERLTGTQGRLGPFDWWRAARDARTTTTVWLHRASGVAFAPGLLWGGAPDGRDADIAELAGHTAGLKALPGLPPAVRWLGEQGPLQDGDAVAQAAAYWQALLAAAQRGLDDGDGGLQPPPALPGVPPALLRDPRHALNWQRAWRQLESRWLQRSLR</sequence>
<dbReference type="AlphaFoldDB" id="A0A3S2TJZ8"/>
<evidence type="ECO:0000256" key="1">
    <source>
        <dbReference type="SAM" id="SignalP"/>
    </source>
</evidence>
<feature type="chain" id="PRO_5018571835" description="MBL fold metallo-hydrolase" evidence="1">
    <location>
        <begin position="21"/>
        <end position="311"/>
    </location>
</feature>
<keyword evidence="3" id="KW-1185">Reference proteome</keyword>
<organism evidence="2 3">
    <name type="scientific">Rubrivivax albus</name>
    <dbReference type="NCBI Taxonomy" id="2499835"/>
    <lineage>
        <taxon>Bacteria</taxon>
        <taxon>Pseudomonadati</taxon>
        <taxon>Pseudomonadota</taxon>
        <taxon>Betaproteobacteria</taxon>
        <taxon>Burkholderiales</taxon>
        <taxon>Sphaerotilaceae</taxon>
        <taxon>Rubrivivax</taxon>
    </lineage>
</organism>
<dbReference type="OrthoDB" id="1273797at2"/>